<dbReference type="EMBL" id="AMQN01000672">
    <property type="status" value="NOT_ANNOTATED_CDS"/>
    <property type="molecule type" value="Genomic_DNA"/>
</dbReference>
<dbReference type="InterPro" id="IPR000033">
    <property type="entry name" value="LDLR_classB_rpt"/>
</dbReference>
<evidence type="ECO:0000313" key="3">
    <source>
        <dbReference type="EnsemblMetazoa" id="CapteP210985"/>
    </source>
</evidence>
<proteinExistence type="predicted"/>
<reference evidence="4" key="1">
    <citation type="submission" date="2012-12" db="EMBL/GenBank/DDBJ databases">
        <authorList>
            <person name="Hellsten U."/>
            <person name="Grimwood J."/>
            <person name="Chapman J.A."/>
            <person name="Shapiro H."/>
            <person name="Aerts A."/>
            <person name="Otillar R.P."/>
            <person name="Terry A.Y."/>
            <person name="Boore J.L."/>
            <person name="Simakov O."/>
            <person name="Marletaz F."/>
            <person name="Cho S.-J."/>
            <person name="Edsinger-Gonzales E."/>
            <person name="Havlak P."/>
            <person name="Kuo D.-H."/>
            <person name="Larsson T."/>
            <person name="Lv J."/>
            <person name="Arendt D."/>
            <person name="Savage R."/>
            <person name="Osoegawa K."/>
            <person name="de Jong P."/>
            <person name="Lindberg D.R."/>
            <person name="Seaver E.C."/>
            <person name="Weisblat D.A."/>
            <person name="Putnam N.H."/>
            <person name="Grigoriev I.V."/>
            <person name="Rokhsar D.S."/>
        </authorList>
    </citation>
    <scope>NUCLEOTIDE SEQUENCE</scope>
    <source>
        <strain evidence="4">I ESC-2004</strain>
    </source>
</reference>
<dbReference type="CDD" id="cd00063">
    <property type="entry name" value="FN3"/>
    <property type="match status" value="1"/>
</dbReference>
<dbReference type="InterPro" id="IPR013783">
    <property type="entry name" value="Ig-like_fold"/>
</dbReference>
<feature type="domain" description="Fibronectin type-III" evidence="1">
    <location>
        <begin position="385"/>
        <end position="479"/>
    </location>
</feature>
<dbReference type="AlphaFoldDB" id="R7VE33"/>
<sequence length="863" mass="97623">MATIVAEGKTAFLILASGSQVIMIDVEDHLSEPAVLCDLTQLTDDPSNLVEGIGVHFEKKKVFFSSSNGSVWALDKSQRSPKEPTRVVYSNPRASPSALTVDWLFNHLYIAERQQIQRCDLEGFNCRVVIQGLDGQPQDIQVDPCNGYLFWTVYGPEQGLFRADLADLQGKYPIAPGRPIYPSNVMQSFTVDYIPYRLYFPNSSNASMMSLYLDGRDAKVIHNNTQTSTWEHVTSLAFHQGLFYWSKLRSAASKSKKVYFEEYNPQSKLYFHSQMIFSSGKFARLRIWHPLNQPWPGDNCHNNSTLKQNNSTRAFPYRTGSGSERIPRIAIFEPQTVYNDRKLILFSRTPNAERITIITVTVCLNGLTKCGSADEFQLSVIPHMPPRELQALMSKISAALQWKPPALSQGEGAWSEWVYEVEAINLKNGQNQSFGLTKRLNLLDDHLLPDTSYKFRVRATSKGGHGPWSEFFEAATLKNHSTTPILVYSDNSVLGSAVYEGLLNGSNQNVKIEPTPAMGQIQDLEKCGDTLIWSSNFSREERRVFVKAGGRPTTRLHHVHNATAIAFDWLGNYIYWYNRKHNMIQRVSLDPTRGGTTPETVFDGSAVVQDIVLDSLQGYIYWTTGQTLESSLLNGEGRQSVERLPLYAARFIFGLACDLQGRALYWLRKDTDKLIVFRATLRSHPDDNMSHTVEQVVQFDFNGNYGYEKSPPLQFYSGKLFLLNGPHQLYVMDTGRKSLARLNLTTEAESRVTAFCIDHPSKYNYPENFSQSSPPTVVPPPVNMSSLTVTGPWNGFLLSWAPSTVDYGEVTYKIRISSASNAERKMQMLALNADTIYGMNYIRKKKKNYQGRNYHLFKCLCMM</sequence>
<dbReference type="SUPFAM" id="SSF63825">
    <property type="entry name" value="YWTD domain"/>
    <property type="match status" value="2"/>
</dbReference>
<dbReference type="InterPro" id="IPR011042">
    <property type="entry name" value="6-blade_b-propeller_TolB-like"/>
</dbReference>
<dbReference type="SMART" id="SM00135">
    <property type="entry name" value="LY"/>
    <property type="match status" value="6"/>
</dbReference>
<dbReference type="Gene3D" id="2.60.40.10">
    <property type="entry name" value="Immunoglobulins"/>
    <property type="match status" value="1"/>
</dbReference>
<keyword evidence="4" id="KW-1185">Reference proteome</keyword>
<dbReference type="Gene3D" id="2.120.10.30">
    <property type="entry name" value="TolB, C-terminal domain"/>
    <property type="match status" value="2"/>
</dbReference>
<reference evidence="2 4" key="2">
    <citation type="journal article" date="2013" name="Nature">
        <title>Insights into bilaterian evolution from three spiralian genomes.</title>
        <authorList>
            <person name="Simakov O."/>
            <person name="Marletaz F."/>
            <person name="Cho S.J."/>
            <person name="Edsinger-Gonzales E."/>
            <person name="Havlak P."/>
            <person name="Hellsten U."/>
            <person name="Kuo D.H."/>
            <person name="Larsson T."/>
            <person name="Lv J."/>
            <person name="Arendt D."/>
            <person name="Savage R."/>
            <person name="Osoegawa K."/>
            <person name="de Jong P."/>
            <person name="Grimwood J."/>
            <person name="Chapman J.A."/>
            <person name="Shapiro H."/>
            <person name="Aerts A."/>
            <person name="Otillar R.P."/>
            <person name="Terry A.Y."/>
            <person name="Boore J.L."/>
            <person name="Grigoriev I.V."/>
            <person name="Lindberg D.R."/>
            <person name="Seaver E.C."/>
            <person name="Weisblat D.A."/>
            <person name="Putnam N.H."/>
            <person name="Rokhsar D.S."/>
        </authorList>
    </citation>
    <scope>NUCLEOTIDE SEQUENCE</scope>
    <source>
        <strain evidence="2 4">I ESC-2004</strain>
    </source>
</reference>
<dbReference type="SMART" id="SM00060">
    <property type="entry name" value="FN3"/>
    <property type="match status" value="1"/>
</dbReference>
<reference evidence="3" key="3">
    <citation type="submission" date="2015-06" db="UniProtKB">
        <authorList>
            <consortium name="EnsemblMetazoa"/>
        </authorList>
    </citation>
    <scope>IDENTIFICATION</scope>
</reference>
<gene>
    <name evidence="2" type="ORF">CAPTEDRAFT_210985</name>
</gene>
<name>R7VE33_CAPTE</name>
<evidence type="ECO:0000313" key="4">
    <source>
        <dbReference type="Proteomes" id="UP000014760"/>
    </source>
</evidence>
<dbReference type="EMBL" id="KB294417">
    <property type="protein sequence ID" value="ELU14561.1"/>
    <property type="molecule type" value="Genomic_DNA"/>
</dbReference>
<organism evidence="2">
    <name type="scientific">Capitella teleta</name>
    <name type="common">Polychaete worm</name>
    <dbReference type="NCBI Taxonomy" id="283909"/>
    <lineage>
        <taxon>Eukaryota</taxon>
        <taxon>Metazoa</taxon>
        <taxon>Spiralia</taxon>
        <taxon>Lophotrochozoa</taxon>
        <taxon>Annelida</taxon>
        <taxon>Polychaeta</taxon>
        <taxon>Sedentaria</taxon>
        <taxon>Scolecida</taxon>
        <taxon>Capitellidae</taxon>
        <taxon>Capitella</taxon>
    </lineage>
</organism>
<dbReference type="HOGENOM" id="CLU_331829_0_0_1"/>
<evidence type="ECO:0000313" key="2">
    <source>
        <dbReference type="EMBL" id="ELU14561.1"/>
    </source>
</evidence>
<dbReference type="PANTHER" id="PTHR46513:SF13">
    <property type="entry name" value="EGF-LIKE DOMAIN-CONTAINING PROTEIN"/>
    <property type="match status" value="1"/>
</dbReference>
<dbReference type="PROSITE" id="PS50853">
    <property type="entry name" value="FN3"/>
    <property type="match status" value="1"/>
</dbReference>
<dbReference type="InterPro" id="IPR036116">
    <property type="entry name" value="FN3_sf"/>
</dbReference>
<accession>R7VE33</accession>
<dbReference type="PANTHER" id="PTHR46513">
    <property type="entry name" value="VITELLOGENIN RECEPTOR-LIKE PROTEIN-RELATED-RELATED"/>
    <property type="match status" value="1"/>
</dbReference>
<dbReference type="InterPro" id="IPR050778">
    <property type="entry name" value="Cueball_EGF_LRP_Nidogen"/>
</dbReference>
<dbReference type="InterPro" id="IPR003961">
    <property type="entry name" value="FN3_dom"/>
</dbReference>
<dbReference type="STRING" id="283909.R7VE33"/>
<evidence type="ECO:0000259" key="1">
    <source>
        <dbReference type="PROSITE" id="PS50853"/>
    </source>
</evidence>
<dbReference type="OMA" id="CKESCET"/>
<dbReference type="EnsemblMetazoa" id="CapteT210985">
    <property type="protein sequence ID" value="CapteP210985"/>
    <property type="gene ID" value="CapteG210985"/>
</dbReference>
<protein>
    <recommendedName>
        <fullName evidence="1">Fibronectin type-III domain-containing protein</fullName>
    </recommendedName>
</protein>
<dbReference type="Proteomes" id="UP000014760">
    <property type="component" value="Unassembled WGS sequence"/>
</dbReference>
<dbReference type="Pfam" id="PF00041">
    <property type="entry name" value="fn3"/>
    <property type="match status" value="1"/>
</dbReference>
<dbReference type="OrthoDB" id="65481at2759"/>
<dbReference type="SUPFAM" id="SSF49265">
    <property type="entry name" value="Fibronectin type III"/>
    <property type="match status" value="1"/>
</dbReference>